<dbReference type="Pfam" id="PF00378">
    <property type="entry name" value="ECH_1"/>
    <property type="match status" value="1"/>
</dbReference>
<dbReference type="InterPro" id="IPR018376">
    <property type="entry name" value="Enoyl-CoA_hyd/isom_CS"/>
</dbReference>
<evidence type="ECO:0000256" key="2">
    <source>
        <dbReference type="RuleBase" id="RU003707"/>
    </source>
</evidence>
<dbReference type="GO" id="GO:0003824">
    <property type="term" value="F:catalytic activity"/>
    <property type="evidence" value="ECO:0007669"/>
    <property type="project" value="InterPro"/>
</dbReference>
<dbReference type="Gene3D" id="3.90.226.10">
    <property type="entry name" value="2-enoyl-CoA Hydratase, Chain A, domain 1"/>
    <property type="match status" value="1"/>
</dbReference>
<dbReference type="PANTHER" id="PTHR11941">
    <property type="entry name" value="ENOYL-COA HYDRATASE-RELATED"/>
    <property type="match status" value="1"/>
</dbReference>
<reference evidence="3 4" key="1">
    <citation type="submission" date="2016-11" db="EMBL/GenBank/DDBJ databases">
        <authorList>
            <person name="Jaros S."/>
            <person name="Januszkiewicz K."/>
            <person name="Wedrychowicz H."/>
        </authorList>
    </citation>
    <scope>NUCLEOTIDE SEQUENCE [LARGE SCALE GENOMIC DNA]</scope>
    <source>
        <strain evidence="3 4">DSM 43832</strain>
    </source>
</reference>
<dbReference type="CDD" id="cd06558">
    <property type="entry name" value="crotonase-like"/>
    <property type="match status" value="1"/>
</dbReference>
<dbReference type="EMBL" id="FRAP01000019">
    <property type="protein sequence ID" value="SHL14038.1"/>
    <property type="molecule type" value="Genomic_DNA"/>
</dbReference>
<keyword evidence="4" id="KW-1185">Reference proteome</keyword>
<organism evidence="3 4">
    <name type="scientific">Pseudonocardia thermophila</name>
    <dbReference type="NCBI Taxonomy" id="1848"/>
    <lineage>
        <taxon>Bacteria</taxon>
        <taxon>Bacillati</taxon>
        <taxon>Actinomycetota</taxon>
        <taxon>Actinomycetes</taxon>
        <taxon>Pseudonocardiales</taxon>
        <taxon>Pseudonocardiaceae</taxon>
        <taxon>Pseudonocardia</taxon>
    </lineage>
</organism>
<evidence type="ECO:0000256" key="1">
    <source>
        <dbReference type="ARBA" id="ARBA00005254"/>
    </source>
</evidence>
<dbReference type="STRING" id="1848.SAMN05443637_11921"/>
<gene>
    <name evidence="3" type="ORF">SAMN05443637_11921</name>
</gene>
<sequence length="253" mass="26153">MAADVRTEIRDRVAVITVSDPARRNAMNLEIAAKLVKAVDAVVADENVGALVVTGEDPAFCAGADLAQLAAAEPETLRSVYSGFLAIADCPLPTVAAVNGAAVGAGMNLALACDVRLAGPTAKFDSRFLQIGLHPGGGYTWMLTRAVGVQRAAALSLFGEAADAAEAERIGLVHRVVDDVKEAAVAMAAKAAAAPRELAIATKATLRSAAMLDTQAEVLEIEVARQADSIRSPKAQDLIAQLRARISSKSSAR</sequence>
<protein>
    <submittedName>
        <fullName evidence="3">Enoyl-CoA hydratase</fullName>
    </submittedName>
</protein>
<dbReference type="RefSeq" id="WP_073459152.1">
    <property type="nucleotide sequence ID" value="NZ_FRAP01000019.1"/>
</dbReference>
<dbReference type="InterPro" id="IPR001753">
    <property type="entry name" value="Enoyl-CoA_hydra/iso"/>
</dbReference>
<dbReference type="AlphaFoldDB" id="A0A1M6Y770"/>
<comment type="similarity">
    <text evidence="1 2">Belongs to the enoyl-CoA hydratase/isomerase family.</text>
</comment>
<dbReference type="Proteomes" id="UP000184363">
    <property type="component" value="Unassembled WGS sequence"/>
</dbReference>
<name>A0A1M6Y770_PSETH</name>
<evidence type="ECO:0000313" key="3">
    <source>
        <dbReference type="EMBL" id="SHL14038.1"/>
    </source>
</evidence>
<accession>A0A1M6Y770</accession>
<evidence type="ECO:0000313" key="4">
    <source>
        <dbReference type="Proteomes" id="UP000184363"/>
    </source>
</evidence>
<dbReference type="SUPFAM" id="SSF52096">
    <property type="entry name" value="ClpP/crotonase"/>
    <property type="match status" value="1"/>
</dbReference>
<dbReference type="OrthoDB" id="8452484at2"/>
<proteinExistence type="inferred from homology"/>
<dbReference type="GO" id="GO:0006635">
    <property type="term" value="P:fatty acid beta-oxidation"/>
    <property type="evidence" value="ECO:0007669"/>
    <property type="project" value="TreeGrafter"/>
</dbReference>
<dbReference type="NCBIfam" id="NF004525">
    <property type="entry name" value="PRK05870.1"/>
    <property type="match status" value="1"/>
</dbReference>
<dbReference type="PROSITE" id="PS00166">
    <property type="entry name" value="ENOYL_COA_HYDRATASE"/>
    <property type="match status" value="1"/>
</dbReference>
<dbReference type="PANTHER" id="PTHR11941:SF54">
    <property type="entry name" value="ENOYL-COA HYDRATASE, MITOCHONDRIAL"/>
    <property type="match status" value="1"/>
</dbReference>
<dbReference type="InterPro" id="IPR029045">
    <property type="entry name" value="ClpP/crotonase-like_dom_sf"/>
</dbReference>